<feature type="compositionally biased region" description="Basic and acidic residues" evidence="1">
    <location>
        <begin position="148"/>
        <end position="163"/>
    </location>
</feature>
<evidence type="ECO:0000256" key="1">
    <source>
        <dbReference type="SAM" id="MobiDB-lite"/>
    </source>
</evidence>
<sequence>MKFATGGHLAVRITPDDVGKRVSVRTLTGSCDRAGRFTDTVGVLTAWSEGTLRLTRRDGSAVTLDESALVAGKTVPSAPARRRGLPAASTRELQWVAARSWPAVETEHLGGWTLRASVDGAAADGRTGPREGFTARANSVLALGDPGLEAKHRPGPDRPELGRPLDGPALDAALHQVERWYAARALPARIQLSTGAADSQELLAAELDRRGWVAERHALMCTAALAPLADRPPDPRVRVHRRLDAH</sequence>
<keyword evidence="3" id="KW-1185">Reference proteome</keyword>
<dbReference type="Gene3D" id="3.40.630.30">
    <property type="match status" value="1"/>
</dbReference>
<feature type="non-terminal residue" evidence="2">
    <location>
        <position position="246"/>
    </location>
</feature>
<name>A0A1E7JM66_9ACTN</name>
<accession>A0A1E7JM66</accession>
<proteinExistence type="predicted"/>
<feature type="region of interest" description="Disordered" evidence="1">
    <location>
        <begin position="146"/>
        <end position="167"/>
    </location>
</feature>
<dbReference type="Proteomes" id="UP000176101">
    <property type="component" value="Unassembled WGS sequence"/>
</dbReference>
<dbReference type="EMBL" id="LJGU01000163">
    <property type="protein sequence ID" value="OEU88743.1"/>
    <property type="molecule type" value="Genomic_DNA"/>
</dbReference>
<dbReference type="STRING" id="1075402.AN216_25945"/>
<evidence type="ECO:0008006" key="4">
    <source>
        <dbReference type="Google" id="ProtNLM"/>
    </source>
</evidence>
<dbReference type="AlphaFoldDB" id="A0A1E7JM66"/>
<comment type="caution">
    <text evidence="2">The sequence shown here is derived from an EMBL/GenBank/DDBJ whole genome shotgun (WGS) entry which is preliminary data.</text>
</comment>
<reference evidence="2 3" key="1">
    <citation type="journal article" date="2016" name="Front. Microbiol.">
        <title>Comparative Genomics Analysis of Streptomyces Species Reveals Their Adaptation to the Marine Environment and Their Diversity at the Genomic Level.</title>
        <authorList>
            <person name="Tian X."/>
            <person name="Zhang Z."/>
            <person name="Yang T."/>
            <person name="Chen M."/>
            <person name="Li J."/>
            <person name="Chen F."/>
            <person name="Yang J."/>
            <person name="Li W."/>
            <person name="Zhang B."/>
            <person name="Zhang Z."/>
            <person name="Wu J."/>
            <person name="Zhang C."/>
            <person name="Long L."/>
            <person name="Xiao J."/>
        </authorList>
    </citation>
    <scope>NUCLEOTIDE SEQUENCE [LARGE SCALE GENOMIC DNA]</scope>
    <source>
        <strain evidence="2 3">SCSIO 02100</strain>
    </source>
</reference>
<organism evidence="2 3">
    <name type="scientific">Streptomyces oceani</name>
    <dbReference type="NCBI Taxonomy" id="1075402"/>
    <lineage>
        <taxon>Bacteria</taxon>
        <taxon>Bacillati</taxon>
        <taxon>Actinomycetota</taxon>
        <taxon>Actinomycetes</taxon>
        <taxon>Kitasatosporales</taxon>
        <taxon>Streptomycetaceae</taxon>
        <taxon>Streptomyces</taxon>
    </lineage>
</organism>
<evidence type="ECO:0000313" key="2">
    <source>
        <dbReference type="EMBL" id="OEU88743.1"/>
    </source>
</evidence>
<protein>
    <recommendedName>
        <fullName evidence="4">GNAT family N-acetyltransferase</fullName>
    </recommendedName>
</protein>
<gene>
    <name evidence="2" type="ORF">AN216_25945</name>
</gene>
<evidence type="ECO:0000313" key="3">
    <source>
        <dbReference type="Proteomes" id="UP000176101"/>
    </source>
</evidence>